<feature type="non-terminal residue" evidence="11">
    <location>
        <position position="883"/>
    </location>
</feature>
<feature type="domain" description="WD repeat-containing protein 75 second beta-propeller" evidence="10">
    <location>
        <begin position="391"/>
        <end position="716"/>
    </location>
</feature>
<feature type="repeat" description="WD" evidence="8">
    <location>
        <begin position="104"/>
        <end position="146"/>
    </location>
</feature>
<evidence type="ECO:0000256" key="1">
    <source>
        <dbReference type="ARBA" id="ARBA00004604"/>
    </source>
</evidence>
<feature type="region of interest" description="Disordered" evidence="9">
    <location>
        <begin position="754"/>
        <end position="774"/>
    </location>
</feature>
<feature type="compositionally biased region" description="Acidic residues" evidence="9">
    <location>
        <begin position="819"/>
        <end position="849"/>
    </location>
</feature>
<dbReference type="EMBL" id="VWYV01000157">
    <property type="protein sequence ID" value="NXE06981.1"/>
    <property type="molecule type" value="Genomic_DNA"/>
</dbReference>
<evidence type="ECO:0000256" key="7">
    <source>
        <dbReference type="ARBA" id="ARBA00023242"/>
    </source>
</evidence>
<proteinExistence type="predicted"/>
<evidence type="ECO:0000313" key="11">
    <source>
        <dbReference type="EMBL" id="NXE06981.1"/>
    </source>
</evidence>
<dbReference type="GO" id="GO:0045943">
    <property type="term" value="P:positive regulation of transcription by RNA polymerase I"/>
    <property type="evidence" value="ECO:0007669"/>
    <property type="project" value="InterPro"/>
</dbReference>
<organism evidence="11 12">
    <name type="scientific">Lophotis ruficrista</name>
    <dbReference type="NCBI Taxonomy" id="172689"/>
    <lineage>
        <taxon>Eukaryota</taxon>
        <taxon>Metazoa</taxon>
        <taxon>Chordata</taxon>
        <taxon>Craniata</taxon>
        <taxon>Vertebrata</taxon>
        <taxon>Euteleostomi</taxon>
        <taxon>Archelosauria</taxon>
        <taxon>Archosauria</taxon>
        <taxon>Dinosauria</taxon>
        <taxon>Saurischia</taxon>
        <taxon>Theropoda</taxon>
        <taxon>Coelurosauria</taxon>
        <taxon>Aves</taxon>
        <taxon>Neognathae</taxon>
        <taxon>Neoaves</taxon>
        <taxon>Otidimorphae</taxon>
        <taxon>Otidiformes</taxon>
        <taxon>Otididae</taxon>
        <taxon>Lophotis</taxon>
    </lineage>
</organism>
<sequence>MVAPAAALRVVRCGGSSLHGARAVFSADSKQVGLGTGPFSRKGEDPKLSNDGATGWCHRGLLLPGGVLRRRVTAVLLPARYLLCASGDFVKVYSVATEETLRLMGGHGDRVTAIQLNPHNHMQLYSSSLDGSIKLWDFMDGIPIKTFTVGSKLLALYALPSLEDSVFVVIPKSGERDTFQLVSVKLTKAAAQDLEAKELSVVLDGVDASPKHIAFGRESEYVASVKEVNLQVYFFKRKQLNRFSVSAIKTKSGSNHFTCIACHPTEDCIATGHADGKIRLWRNFYHKKEYTFSTLHWHHDTVMDVAFSMEGTSLLSGGVESVLVLWHNESDRQKDFLPRLGSAIEYISMSPDGALCCTLHSDNRITIINSNLRFSKSIQGLIKSADVKTGLVVDPRTKALVLNGEPGHLQFYCLQSDQQLFSLDIVQRQYIHQAGLNQADLVKVAFSAQGKWLATVEEREEVTDPELQLKLWFYDEETQSFKLNTRINMPHDDHITDMCFRDMDELEDDSLILVTTGRDCVFKVWVMVEDTDPEAQQSVSWSCDFVGSYHNYQATNCCFSEDGSLLAVSFEETVTVWDSVTWDLKCTFCHPPGKIRNICFGRLTCSKYLIGATDCGFLCCWNLLSCALEWSAHLNILVLQPDPLSEHIAAVSWLSKESSLFVFKPNEPRPIYIQRNLCKEKIQLAAFVPRDEPETIASEKYLWLRRSQLFFLTDTQELMTLSTKSLEERLTPSSKQLAVEESLSVTPFSLLLGKHRRQQSQEDTDHGKLVVHSKHKQDSPAVKELLHTPAHVLPSASFLCPIFINSLLISKENKSAVEAADEVEMESEKSEDDSDEEGDVTEMEQEDTSPMELLGETTCKLSKSQEKELRKIRKMNYSWISAF</sequence>
<feature type="region of interest" description="Disordered" evidence="9">
    <location>
        <begin position="819"/>
        <end position="860"/>
    </location>
</feature>
<dbReference type="Pfam" id="PF23769">
    <property type="entry name" value="Beta-prop_WDR75_2nd"/>
    <property type="match status" value="1"/>
</dbReference>
<gene>
    <name evidence="11" type="primary">Wdr75</name>
    <name evidence="11" type="ORF">LOPRUF_R00805</name>
</gene>
<dbReference type="PANTHER" id="PTHR44215">
    <property type="entry name" value="WD REPEAT-CONTAINING PROTEIN 75"/>
    <property type="match status" value="1"/>
</dbReference>
<evidence type="ECO:0000259" key="10">
    <source>
        <dbReference type="Pfam" id="PF23769"/>
    </source>
</evidence>
<dbReference type="InterPro" id="IPR053826">
    <property type="entry name" value="WDR75"/>
</dbReference>
<evidence type="ECO:0000256" key="6">
    <source>
        <dbReference type="ARBA" id="ARBA00023163"/>
    </source>
</evidence>
<feature type="compositionally biased region" description="Basic and acidic residues" evidence="9">
    <location>
        <begin position="759"/>
        <end position="768"/>
    </location>
</feature>
<dbReference type="AlphaFoldDB" id="A0A7K8JQC5"/>
<dbReference type="SMART" id="SM00320">
    <property type="entry name" value="WD40"/>
    <property type="match status" value="7"/>
</dbReference>
<name>A0A7K8JQC5_9AVES</name>
<protein>
    <submittedName>
        <fullName evidence="11">WDR75 protein</fullName>
    </submittedName>
</protein>
<evidence type="ECO:0000313" key="12">
    <source>
        <dbReference type="Proteomes" id="UP000533896"/>
    </source>
</evidence>
<evidence type="ECO:0000256" key="8">
    <source>
        <dbReference type="PROSITE-ProRule" id="PRU00221"/>
    </source>
</evidence>
<evidence type="ECO:0000256" key="2">
    <source>
        <dbReference type="ARBA" id="ARBA00022517"/>
    </source>
</evidence>
<keyword evidence="5" id="KW-0677">Repeat</keyword>
<keyword evidence="4 8" id="KW-0853">WD repeat</keyword>
<evidence type="ECO:0000256" key="3">
    <source>
        <dbReference type="ARBA" id="ARBA00022552"/>
    </source>
</evidence>
<evidence type="ECO:0000256" key="4">
    <source>
        <dbReference type="ARBA" id="ARBA00022574"/>
    </source>
</evidence>
<dbReference type="GO" id="GO:0006364">
    <property type="term" value="P:rRNA processing"/>
    <property type="evidence" value="ECO:0007669"/>
    <property type="project" value="UniProtKB-KW"/>
</dbReference>
<dbReference type="SUPFAM" id="SSF50978">
    <property type="entry name" value="WD40 repeat-like"/>
    <property type="match status" value="2"/>
</dbReference>
<keyword evidence="7" id="KW-0539">Nucleus</keyword>
<dbReference type="InterPro" id="IPR015943">
    <property type="entry name" value="WD40/YVTN_repeat-like_dom_sf"/>
</dbReference>
<keyword evidence="3" id="KW-0698">rRNA processing</keyword>
<keyword evidence="6" id="KW-0804">Transcription</keyword>
<dbReference type="InterPro" id="IPR001680">
    <property type="entry name" value="WD40_rpt"/>
</dbReference>
<dbReference type="InterPro" id="IPR057644">
    <property type="entry name" value="Beta-prop_WDR75_2nd"/>
</dbReference>
<comment type="subcellular location">
    <subcellularLocation>
        <location evidence="1">Nucleus</location>
        <location evidence="1">Nucleolus</location>
    </subcellularLocation>
</comment>
<keyword evidence="12" id="KW-1185">Reference proteome</keyword>
<dbReference type="GO" id="GO:0032040">
    <property type="term" value="C:small-subunit processome"/>
    <property type="evidence" value="ECO:0007669"/>
    <property type="project" value="InterPro"/>
</dbReference>
<reference evidence="11 12" key="1">
    <citation type="submission" date="2019-09" db="EMBL/GenBank/DDBJ databases">
        <title>Bird 10,000 Genomes (B10K) Project - Family phase.</title>
        <authorList>
            <person name="Zhang G."/>
        </authorList>
    </citation>
    <scope>NUCLEOTIDE SEQUENCE [LARGE SCALE GENOMIC DNA]</scope>
    <source>
        <strain evidence="11">B10K-CU-031-23</strain>
    </source>
</reference>
<dbReference type="PROSITE" id="PS50294">
    <property type="entry name" value="WD_REPEATS_REGION"/>
    <property type="match status" value="1"/>
</dbReference>
<comment type="caution">
    <text evidence="11">The sequence shown here is derived from an EMBL/GenBank/DDBJ whole genome shotgun (WGS) entry which is preliminary data.</text>
</comment>
<evidence type="ECO:0000256" key="5">
    <source>
        <dbReference type="ARBA" id="ARBA00022737"/>
    </source>
</evidence>
<dbReference type="PROSITE" id="PS50082">
    <property type="entry name" value="WD_REPEATS_2"/>
    <property type="match status" value="2"/>
</dbReference>
<dbReference type="GO" id="GO:2000234">
    <property type="term" value="P:positive regulation of rRNA processing"/>
    <property type="evidence" value="ECO:0007669"/>
    <property type="project" value="TreeGrafter"/>
</dbReference>
<dbReference type="PANTHER" id="PTHR44215:SF1">
    <property type="entry name" value="WD REPEAT-CONTAINING PROTEIN 75"/>
    <property type="match status" value="1"/>
</dbReference>
<evidence type="ECO:0000256" key="9">
    <source>
        <dbReference type="SAM" id="MobiDB-lite"/>
    </source>
</evidence>
<dbReference type="InterPro" id="IPR036322">
    <property type="entry name" value="WD40_repeat_dom_sf"/>
</dbReference>
<accession>A0A7K8JQC5</accession>
<dbReference type="Gene3D" id="2.130.10.10">
    <property type="entry name" value="YVTN repeat-like/Quinoprotein amine dehydrogenase"/>
    <property type="match status" value="3"/>
</dbReference>
<feature type="repeat" description="WD" evidence="8">
    <location>
        <begin position="295"/>
        <end position="336"/>
    </location>
</feature>
<dbReference type="OrthoDB" id="4096at2759"/>
<keyword evidence="2" id="KW-0690">Ribosome biogenesis</keyword>
<dbReference type="Pfam" id="PF23869">
    <property type="entry name" value="Beta-prop_WDR75_1st"/>
    <property type="match status" value="1"/>
</dbReference>
<feature type="non-terminal residue" evidence="11">
    <location>
        <position position="1"/>
    </location>
</feature>
<dbReference type="Proteomes" id="UP000533896">
    <property type="component" value="Unassembled WGS sequence"/>
</dbReference>
<dbReference type="GO" id="GO:0003723">
    <property type="term" value="F:RNA binding"/>
    <property type="evidence" value="ECO:0007669"/>
    <property type="project" value="InterPro"/>
</dbReference>